<dbReference type="HOGENOM" id="CLU_1528744_0_0_1"/>
<organism evidence="1 2">
    <name type="scientific">Galerina marginata (strain CBS 339.88)</name>
    <dbReference type="NCBI Taxonomy" id="685588"/>
    <lineage>
        <taxon>Eukaryota</taxon>
        <taxon>Fungi</taxon>
        <taxon>Dikarya</taxon>
        <taxon>Basidiomycota</taxon>
        <taxon>Agaricomycotina</taxon>
        <taxon>Agaricomycetes</taxon>
        <taxon>Agaricomycetidae</taxon>
        <taxon>Agaricales</taxon>
        <taxon>Agaricineae</taxon>
        <taxon>Strophariaceae</taxon>
        <taxon>Galerina</taxon>
    </lineage>
</organism>
<dbReference type="EMBL" id="KL142388">
    <property type="protein sequence ID" value="KDR72583.1"/>
    <property type="molecule type" value="Genomic_DNA"/>
</dbReference>
<evidence type="ECO:0000313" key="2">
    <source>
        <dbReference type="Proteomes" id="UP000027222"/>
    </source>
</evidence>
<accession>A0A067T0P0</accession>
<dbReference type="Proteomes" id="UP000027222">
    <property type="component" value="Unassembled WGS sequence"/>
</dbReference>
<feature type="non-terminal residue" evidence="1">
    <location>
        <position position="176"/>
    </location>
</feature>
<proteinExistence type="predicted"/>
<reference evidence="2" key="1">
    <citation type="journal article" date="2014" name="Proc. Natl. Acad. Sci. U.S.A.">
        <title>Extensive sampling of basidiomycete genomes demonstrates inadequacy of the white-rot/brown-rot paradigm for wood decay fungi.</title>
        <authorList>
            <person name="Riley R."/>
            <person name="Salamov A.A."/>
            <person name="Brown D.W."/>
            <person name="Nagy L.G."/>
            <person name="Floudas D."/>
            <person name="Held B.W."/>
            <person name="Levasseur A."/>
            <person name="Lombard V."/>
            <person name="Morin E."/>
            <person name="Otillar R."/>
            <person name="Lindquist E.A."/>
            <person name="Sun H."/>
            <person name="LaButti K.M."/>
            <person name="Schmutz J."/>
            <person name="Jabbour D."/>
            <person name="Luo H."/>
            <person name="Baker S.E."/>
            <person name="Pisabarro A.G."/>
            <person name="Walton J.D."/>
            <person name="Blanchette R.A."/>
            <person name="Henrissat B."/>
            <person name="Martin F."/>
            <person name="Cullen D."/>
            <person name="Hibbett D.S."/>
            <person name="Grigoriev I.V."/>
        </authorList>
    </citation>
    <scope>NUCLEOTIDE SEQUENCE [LARGE SCALE GENOMIC DNA]</scope>
    <source>
        <strain evidence="2">CBS 339.88</strain>
    </source>
</reference>
<sequence>MQFPAAVLKPNLNIMNTGSRIEIMTFACKGFTLGTRLPPPLNASNSSNMSIISDLIPSSSSASFSLRLRCFHNIFNFSSSEVPAQGRVENPRRLDKIKADVDEEDPIKDPAIRKKIDTLQLDSILVKADALRKLGISKLYFANANKSISDQLRQWMTSSAFIIENTKTLILVLSLL</sequence>
<name>A0A067T0P0_GALM3</name>
<dbReference type="AlphaFoldDB" id="A0A067T0P0"/>
<protein>
    <submittedName>
        <fullName evidence="1">Uncharacterized protein</fullName>
    </submittedName>
</protein>
<gene>
    <name evidence="1" type="ORF">GALMADRAFT_158789</name>
</gene>
<keyword evidence="2" id="KW-1185">Reference proteome</keyword>
<evidence type="ECO:0000313" key="1">
    <source>
        <dbReference type="EMBL" id="KDR72583.1"/>
    </source>
</evidence>